<sequence>MGLTKVSTFQDRLKTALGNMTATDLAKKIGLSKQAISTYMTGVRSPKQPVIAALASALNVNEAWLLGYDVSQERGNFDLYIASQDVPDYVKSTCKTDDDIKSLLQIFFSEDEINILFDYRELNKQGKEYIRQTMEMARAAYKKDHPISNVETG</sequence>
<keyword evidence="1" id="KW-0805">Transcription regulation</keyword>
<dbReference type="PANTHER" id="PTHR40661">
    <property type="match status" value="1"/>
</dbReference>
<name>A0A174UJ26_9FIRM</name>
<accession>A0A174UJ26</accession>
<evidence type="ECO:0000256" key="2">
    <source>
        <dbReference type="ARBA" id="ARBA00023125"/>
    </source>
</evidence>
<evidence type="ECO:0000313" key="6">
    <source>
        <dbReference type="Proteomes" id="UP000095765"/>
    </source>
</evidence>
<keyword evidence="3" id="KW-0804">Transcription</keyword>
<dbReference type="SUPFAM" id="SSF47413">
    <property type="entry name" value="lambda repressor-like DNA-binding domains"/>
    <property type="match status" value="1"/>
</dbReference>
<dbReference type="AlphaFoldDB" id="A0A174UJ26"/>
<organism evidence="5 6">
    <name type="scientific">Anaerotruncus colihominis</name>
    <dbReference type="NCBI Taxonomy" id="169435"/>
    <lineage>
        <taxon>Bacteria</taxon>
        <taxon>Bacillati</taxon>
        <taxon>Bacillota</taxon>
        <taxon>Clostridia</taxon>
        <taxon>Eubacteriales</taxon>
        <taxon>Oscillospiraceae</taxon>
        <taxon>Anaerotruncus</taxon>
    </lineage>
</organism>
<gene>
    <name evidence="5" type="ORF">ERS852551_03609</name>
</gene>
<dbReference type="Gene3D" id="1.10.260.40">
    <property type="entry name" value="lambda repressor-like DNA-binding domains"/>
    <property type="match status" value="1"/>
</dbReference>
<dbReference type="Pfam" id="PF01381">
    <property type="entry name" value="HTH_3"/>
    <property type="match status" value="1"/>
</dbReference>
<protein>
    <submittedName>
        <fullName evidence="5">Helix-turn-helix</fullName>
    </submittedName>
</protein>
<dbReference type="PROSITE" id="PS50943">
    <property type="entry name" value="HTH_CROC1"/>
    <property type="match status" value="1"/>
</dbReference>
<dbReference type="InterPro" id="IPR001387">
    <property type="entry name" value="Cro/C1-type_HTH"/>
</dbReference>
<reference evidence="5 6" key="1">
    <citation type="submission" date="2015-09" db="EMBL/GenBank/DDBJ databases">
        <authorList>
            <consortium name="Pathogen Informatics"/>
        </authorList>
    </citation>
    <scope>NUCLEOTIDE SEQUENCE [LARGE SCALE GENOMIC DNA]</scope>
    <source>
        <strain evidence="5 6">2789STDY5834939</strain>
    </source>
</reference>
<dbReference type="RefSeq" id="WP_055246151.1">
    <property type="nucleotide sequence ID" value="NZ_CZBE01000038.1"/>
</dbReference>
<proteinExistence type="predicted"/>
<evidence type="ECO:0000256" key="3">
    <source>
        <dbReference type="ARBA" id="ARBA00023163"/>
    </source>
</evidence>
<dbReference type="InterPro" id="IPR010982">
    <property type="entry name" value="Lambda_DNA-bd_dom_sf"/>
</dbReference>
<feature type="domain" description="HTH cro/C1-type" evidence="4">
    <location>
        <begin position="19"/>
        <end position="65"/>
    </location>
</feature>
<evidence type="ECO:0000313" key="5">
    <source>
        <dbReference type="EMBL" id="CUQ22353.1"/>
    </source>
</evidence>
<evidence type="ECO:0000256" key="1">
    <source>
        <dbReference type="ARBA" id="ARBA00023015"/>
    </source>
</evidence>
<dbReference type="Proteomes" id="UP000095765">
    <property type="component" value="Unassembled WGS sequence"/>
</dbReference>
<evidence type="ECO:0000259" key="4">
    <source>
        <dbReference type="PROSITE" id="PS50943"/>
    </source>
</evidence>
<dbReference type="EMBL" id="CZBE01000038">
    <property type="protein sequence ID" value="CUQ22353.1"/>
    <property type="molecule type" value="Genomic_DNA"/>
</dbReference>
<dbReference type="PANTHER" id="PTHR40661:SF1">
    <property type="entry name" value="HTH CRO_C1-TYPE DOMAIN-CONTAINING PROTEIN"/>
    <property type="match status" value="1"/>
</dbReference>
<dbReference type="SMART" id="SM00530">
    <property type="entry name" value="HTH_XRE"/>
    <property type="match status" value="1"/>
</dbReference>
<dbReference type="GO" id="GO:0003677">
    <property type="term" value="F:DNA binding"/>
    <property type="evidence" value="ECO:0007669"/>
    <property type="project" value="UniProtKB-KW"/>
</dbReference>
<dbReference type="CDD" id="cd00093">
    <property type="entry name" value="HTH_XRE"/>
    <property type="match status" value="1"/>
</dbReference>
<keyword evidence="2" id="KW-0238">DNA-binding</keyword>